<keyword evidence="1" id="KW-0812">Transmembrane</keyword>
<dbReference type="AlphaFoldDB" id="A0A366KLQ9"/>
<comment type="caution">
    <text evidence="2">The sequence shown here is derived from an EMBL/GenBank/DDBJ whole genome shotgun (WGS) entry which is preliminary data.</text>
</comment>
<feature type="transmembrane region" description="Helical" evidence="1">
    <location>
        <begin position="12"/>
        <end position="34"/>
    </location>
</feature>
<dbReference type="EMBL" id="QNQU01000033">
    <property type="protein sequence ID" value="RBQ02637.1"/>
    <property type="molecule type" value="Genomic_DNA"/>
</dbReference>
<evidence type="ECO:0000313" key="2">
    <source>
        <dbReference type="EMBL" id="RBQ02637.1"/>
    </source>
</evidence>
<reference evidence="2 3" key="1">
    <citation type="submission" date="2018-07" db="EMBL/GenBank/DDBJ databases">
        <title>A draft genome of a endophytic bacteria, a new species of Pedobacter.</title>
        <authorList>
            <person name="Zhang Z.D."/>
            <person name="Chen Z.J."/>
        </authorList>
    </citation>
    <scope>NUCLEOTIDE SEQUENCE [LARGE SCALE GENOMIC DNA]</scope>
    <source>
        <strain evidence="2 3">RS10</strain>
    </source>
</reference>
<keyword evidence="1" id="KW-0472">Membrane</keyword>
<keyword evidence="1" id="KW-1133">Transmembrane helix</keyword>
<dbReference type="RefSeq" id="WP_113951740.1">
    <property type="nucleotide sequence ID" value="NZ_QNQU01000033.1"/>
</dbReference>
<evidence type="ECO:0000256" key="1">
    <source>
        <dbReference type="SAM" id="Phobius"/>
    </source>
</evidence>
<protein>
    <submittedName>
        <fullName evidence="2">Uncharacterized protein</fullName>
    </submittedName>
</protein>
<evidence type="ECO:0000313" key="3">
    <source>
        <dbReference type="Proteomes" id="UP000252081"/>
    </source>
</evidence>
<accession>A0A366KLQ9</accession>
<organism evidence="2 3">
    <name type="scientific">Pedobacter miscanthi</name>
    <dbReference type="NCBI Taxonomy" id="2259170"/>
    <lineage>
        <taxon>Bacteria</taxon>
        <taxon>Pseudomonadati</taxon>
        <taxon>Bacteroidota</taxon>
        <taxon>Sphingobacteriia</taxon>
        <taxon>Sphingobacteriales</taxon>
        <taxon>Sphingobacteriaceae</taxon>
        <taxon>Pedobacter</taxon>
    </lineage>
</organism>
<keyword evidence="3" id="KW-1185">Reference proteome</keyword>
<dbReference type="OrthoDB" id="765124at2"/>
<gene>
    <name evidence="2" type="ORF">DRW42_25690</name>
</gene>
<feature type="transmembrane region" description="Helical" evidence="1">
    <location>
        <begin position="46"/>
        <end position="63"/>
    </location>
</feature>
<name>A0A366KLQ9_9SPHI</name>
<sequence length="176" mass="20925">MQPYKLKYHKNSVLLIAMVGIPVFFISLMLYCLFNLPTSLSEPSTLILICLSVIFMATTLLWITRTQIFVTSKVQINEKGFRFKLKRTSFLYRRTNFFCHWDNVTSVTEMFDNHNGGYFYKVVFKNPHFVGYFSPLKKYEKEADRFFTELQFYKESYNIPLQLPLDIKLKPTKSFE</sequence>
<dbReference type="Proteomes" id="UP000252081">
    <property type="component" value="Unassembled WGS sequence"/>
</dbReference>
<proteinExistence type="predicted"/>